<feature type="compositionally biased region" description="Basic and acidic residues" evidence="2">
    <location>
        <begin position="577"/>
        <end position="586"/>
    </location>
</feature>
<feature type="compositionally biased region" description="Low complexity" evidence="2">
    <location>
        <begin position="561"/>
        <end position="575"/>
    </location>
</feature>
<feature type="compositionally biased region" description="Gly residues" evidence="2">
    <location>
        <begin position="289"/>
        <end position="302"/>
    </location>
</feature>
<dbReference type="Pfam" id="PF16978">
    <property type="entry name" value="CRIM"/>
    <property type="match status" value="1"/>
</dbReference>
<feature type="compositionally biased region" description="Low complexity" evidence="2">
    <location>
        <begin position="152"/>
        <end position="169"/>
    </location>
</feature>
<proteinExistence type="inferred from homology"/>
<dbReference type="GO" id="GO:0005886">
    <property type="term" value="C:plasma membrane"/>
    <property type="evidence" value="ECO:0007669"/>
    <property type="project" value="TreeGrafter"/>
</dbReference>
<dbReference type="InterPro" id="IPR011993">
    <property type="entry name" value="PH-like_dom_sf"/>
</dbReference>
<feature type="domain" description="CRIM" evidence="3">
    <location>
        <begin position="336"/>
        <end position="442"/>
    </location>
</feature>
<dbReference type="InterPro" id="IPR008828">
    <property type="entry name" value="Sin1/Avo1"/>
</dbReference>
<dbReference type="InterPro" id="IPR031313">
    <property type="entry name" value="Sin1_PH_dom"/>
</dbReference>
<reference evidence="5" key="1">
    <citation type="submission" date="2016-04" db="EMBL/GenBank/DDBJ databases">
        <authorList>
            <person name="Nguyen H.D."/>
            <person name="Samba Siva P."/>
            <person name="Cullis J."/>
            <person name="Levesque C.A."/>
            <person name="Hambleton S."/>
        </authorList>
    </citation>
    <scope>NUCLEOTIDE SEQUENCE</scope>
    <source>
        <strain evidence="5">DAOMC 236426</strain>
    </source>
</reference>
<feature type="domain" description="SIN1-type PH" evidence="4">
    <location>
        <begin position="715"/>
        <end position="834"/>
    </location>
</feature>
<name>A0A8X7MZB1_9BASI</name>
<feature type="region of interest" description="Disordered" evidence="2">
    <location>
        <begin position="72"/>
        <end position="179"/>
    </location>
</feature>
<protein>
    <recommendedName>
        <fullName evidence="7">Stress-activated map kinase-interacting protein 1</fullName>
    </recommendedName>
</protein>
<dbReference type="EMBL" id="LWDE02000048">
    <property type="protein sequence ID" value="KAE8254549.1"/>
    <property type="molecule type" value="Genomic_DNA"/>
</dbReference>
<dbReference type="AlphaFoldDB" id="A0A8X7MZB1"/>
<comment type="caution">
    <text evidence="5">The sequence shown here is derived from an EMBL/GenBank/DDBJ whole genome shotgun (WGS) entry which is preliminary data.</text>
</comment>
<evidence type="ECO:0000259" key="4">
    <source>
        <dbReference type="Pfam" id="PF16979"/>
    </source>
</evidence>
<dbReference type="InterPro" id="IPR031567">
    <property type="entry name" value="CRIM_dom"/>
</dbReference>
<dbReference type="Proteomes" id="UP000077684">
    <property type="component" value="Unassembled WGS sequence"/>
</dbReference>
<dbReference type="GO" id="GO:0038203">
    <property type="term" value="P:TORC2 signaling"/>
    <property type="evidence" value="ECO:0007669"/>
    <property type="project" value="TreeGrafter"/>
</dbReference>
<dbReference type="PANTHER" id="PTHR13335">
    <property type="entry name" value="TARGET OF RAPAMYCIN COMPLEX 2 SUBUNIT MAPKAP1"/>
    <property type="match status" value="1"/>
</dbReference>
<feature type="compositionally biased region" description="Low complexity" evidence="2">
    <location>
        <begin position="258"/>
        <end position="272"/>
    </location>
</feature>
<evidence type="ECO:0000256" key="1">
    <source>
        <dbReference type="ARBA" id="ARBA00009407"/>
    </source>
</evidence>
<accession>A0A8X7MZB1</accession>
<dbReference type="GO" id="GO:0005737">
    <property type="term" value="C:cytoplasm"/>
    <property type="evidence" value="ECO:0007669"/>
    <property type="project" value="TreeGrafter"/>
</dbReference>
<evidence type="ECO:0000256" key="2">
    <source>
        <dbReference type="SAM" id="MobiDB-lite"/>
    </source>
</evidence>
<evidence type="ECO:0000259" key="3">
    <source>
        <dbReference type="Pfam" id="PF16978"/>
    </source>
</evidence>
<gene>
    <name evidence="5" type="ORF">A4X06_0g848</name>
</gene>
<feature type="region of interest" description="Disordered" evidence="2">
    <location>
        <begin position="258"/>
        <end position="302"/>
    </location>
</feature>
<sequence>MSLLADADWVTHSLRVNYLRYVDDHYARQVIEFPFESSHGLELKSADGMGLGASSVREPYGFDGTYSAAGPSNGASVKSAVPPSLAPFPPPGAGGSNTNAVELPRPNATQQQPQSFTQADLLEPRTRARAQSRSRPSVAAPRTSGSITAVEPSLAAPSAATTIAAQSQTKGNETANGGRLNAQIPSKALRTEAEPPPPPPLTFEKLSVQEIRARSLAQRPRVSAIAAVLQAQSESAANPFAALYRDVCGKNATLVATAPPSPAPAVLSSATVRPRHGPGANAMSSRSRGAGGGAGGPGGRAGGPSRVEVYFPFADRLANTSSSGSPYDCASSTYGPVALNAKAGSMKLSVRPDAKMEEVIGYALYCYVDVGWSPSLAEVADWAQGDQDEIKLTTLGYCLRIVEDGEVDDDFPALDRSLVVGRFGGDEFAVCQASAAQVKENEVTSAPLRPSRQAALLDSLKAMAKAKAEASGGLLTVTSGPSSMSSNMTALVSGAGKLSIVTGGPMSSLSVPGGSNAPPGSIATSTSTTIVHGGAGLSSSLMPGTGGTRAQLSAMTNSSAALSSSVGGSRSVMSGDQGKEDPKKGSDLGLEASVFLRVLHNPKQNVHVKIMIQVPAQMYFADVLDLICRKVQEGKSAEWALVAHYGDQDVVVPLNRTVESLDEACDLKLVRRDSLAERGAVGRITAPGGNPNTSIFAGRNKSKKQEFANAMDMSAYKSWKVIRAARSARMFSKPERLLTLDGEWIWIEPSDTRHFSARPTSFHISSVMECKQSTKGGASFKLVVKRSSSVAEPVLAGAAVPATSVGRDTKRYDLEAESADDAEEIVREIHKVMTRRRESGTELAG</sequence>
<dbReference type="GO" id="GO:0031932">
    <property type="term" value="C:TORC2 complex"/>
    <property type="evidence" value="ECO:0007669"/>
    <property type="project" value="InterPro"/>
</dbReference>
<evidence type="ECO:0000313" key="6">
    <source>
        <dbReference type="Proteomes" id="UP000077684"/>
    </source>
</evidence>
<evidence type="ECO:0008006" key="7">
    <source>
        <dbReference type="Google" id="ProtNLM"/>
    </source>
</evidence>
<organism evidence="5 6">
    <name type="scientific">Tilletia controversa</name>
    <name type="common">dwarf bunt fungus</name>
    <dbReference type="NCBI Taxonomy" id="13291"/>
    <lineage>
        <taxon>Eukaryota</taxon>
        <taxon>Fungi</taxon>
        <taxon>Dikarya</taxon>
        <taxon>Basidiomycota</taxon>
        <taxon>Ustilaginomycotina</taxon>
        <taxon>Exobasidiomycetes</taxon>
        <taxon>Tilletiales</taxon>
        <taxon>Tilletiaceae</taxon>
        <taxon>Tilletia</taxon>
    </lineage>
</organism>
<evidence type="ECO:0000313" key="5">
    <source>
        <dbReference type="EMBL" id="KAE8254549.1"/>
    </source>
</evidence>
<dbReference type="Pfam" id="PF16979">
    <property type="entry name" value="SIN1_PH"/>
    <property type="match status" value="1"/>
</dbReference>
<dbReference type="Gene3D" id="2.30.29.30">
    <property type="entry name" value="Pleckstrin-homology domain (PH domain)/Phosphotyrosine-binding domain (PTB)"/>
    <property type="match status" value="1"/>
</dbReference>
<feature type="compositionally biased region" description="Polar residues" evidence="2">
    <location>
        <begin position="107"/>
        <end position="118"/>
    </location>
</feature>
<dbReference type="GO" id="GO:0005546">
    <property type="term" value="F:phosphatidylinositol-4,5-bisphosphate binding"/>
    <property type="evidence" value="ECO:0007669"/>
    <property type="project" value="TreeGrafter"/>
</dbReference>
<comment type="similarity">
    <text evidence="1">Belongs to the SIN1 family.</text>
</comment>
<feature type="region of interest" description="Disordered" evidence="2">
    <location>
        <begin position="561"/>
        <end position="586"/>
    </location>
</feature>
<dbReference type="PANTHER" id="PTHR13335:SF1">
    <property type="entry name" value="TARGET OF RAPAMYCIN COMPLEX 2 SUBUNIT MAPKAP1"/>
    <property type="match status" value="1"/>
</dbReference>
<keyword evidence="6" id="KW-1185">Reference proteome</keyword>
<reference evidence="5" key="2">
    <citation type="journal article" date="2019" name="IMA Fungus">
        <title>Genome sequencing and comparison of five Tilletia species to identify candidate genes for the detection of regulated species infecting wheat.</title>
        <authorList>
            <person name="Nguyen H.D.T."/>
            <person name="Sultana T."/>
            <person name="Kesanakurti P."/>
            <person name="Hambleton S."/>
        </authorList>
    </citation>
    <scope>NUCLEOTIDE SEQUENCE</scope>
    <source>
        <strain evidence="5">DAOMC 236426</strain>
    </source>
</reference>